<feature type="region of interest" description="Disordered" evidence="1">
    <location>
        <begin position="95"/>
        <end position="134"/>
    </location>
</feature>
<evidence type="ECO:0000313" key="3">
    <source>
        <dbReference type="Proteomes" id="UP001153076"/>
    </source>
</evidence>
<accession>A0A9Q1GX87</accession>
<proteinExistence type="predicted"/>
<organism evidence="2 3">
    <name type="scientific">Carnegiea gigantea</name>
    <dbReference type="NCBI Taxonomy" id="171969"/>
    <lineage>
        <taxon>Eukaryota</taxon>
        <taxon>Viridiplantae</taxon>
        <taxon>Streptophyta</taxon>
        <taxon>Embryophyta</taxon>
        <taxon>Tracheophyta</taxon>
        <taxon>Spermatophyta</taxon>
        <taxon>Magnoliopsida</taxon>
        <taxon>eudicotyledons</taxon>
        <taxon>Gunneridae</taxon>
        <taxon>Pentapetalae</taxon>
        <taxon>Caryophyllales</taxon>
        <taxon>Cactineae</taxon>
        <taxon>Cactaceae</taxon>
        <taxon>Cactoideae</taxon>
        <taxon>Echinocereeae</taxon>
        <taxon>Carnegiea</taxon>
    </lineage>
</organism>
<comment type="caution">
    <text evidence="2">The sequence shown here is derived from an EMBL/GenBank/DDBJ whole genome shotgun (WGS) entry which is preliminary data.</text>
</comment>
<keyword evidence="3" id="KW-1185">Reference proteome</keyword>
<sequence>MAFPRSLSTSKMAQYVAHHFEWDRRGVAFPPLPLLNDFQALCPSYELDVADEAERLGVLHGRTFRIMESALIELRWSAFEVWEWFWRPDFGKRPSKKKGARMLRGPPPLQTTTRRSEAGQEGETMGEREQERKEEREGALLAPFIMAFPSLHDTREMADFVRESFIWHWTNATRPPRSLPDNYCDLCPRFTLSDAKIAAFD</sequence>
<feature type="compositionally biased region" description="Basic and acidic residues" evidence="1">
    <location>
        <begin position="125"/>
        <end position="134"/>
    </location>
</feature>
<name>A0A9Q1GX87_9CARY</name>
<dbReference type="Proteomes" id="UP001153076">
    <property type="component" value="Unassembled WGS sequence"/>
</dbReference>
<dbReference type="EMBL" id="JAKOGI010001336">
    <property type="protein sequence ID" value="KAJ8426188.1"/>
    <property type="molecule type" value="Genomic_DNA"/>
</dbReference>
<reference evidence="2" key="1">
    <citation type="submission" date="2022-04" db="EMBL/GenBank/DDBJ databases">
        <title>Carnegiea gigantea Genome sequencing and assembly v2.</title>
        <authorList>
            <person name="Copetti D."/>
            <person name="Sanderson M.J."/>
            <person name="Burquez A."/>
            <person name="Wojciechowski M.F."/>
        </authorList>
    </citation>
    <scope>NUCLEOTIDE SEQUENCE</scope>
    <source>
        <strain evidence="2">SGP5-SGP5p</strain>
        <tissue evidence="2">Aerial part</tissue>
    </source>
</reference>
<evidence type="ECO:0000313" key="2">
    <source>
        <dbReference type="EMBL" id="KAJ8426188.1"/>
    </source>
</evidence>
<protein>
    <submittedName>
        <fullName evidence="2">Uncharacterized protein</fullName>
    </submittedName>
</protein>
<gene>
    <name evidence="2" type="ORF">Cgig2_010825</name>
</gene>
<evidence type="ECO:0000256" key="1">
    <source>
        <dbReference type="SAM" id="MobiDB-lite"/>
    </source>
</evidence>
<dbReference type="AlphaFoldDB" id="A0A9Q1GX87"/>